<dbReference type="EMBL" id="LSMT01000221">
    <property type="protein sequence ID" value="PFX23034.1"/>
    <property type="molecule type" value="Genomic_DNA"/>
</dbReference>
<feature type="region of interest" description="Disordered" evidence="1">
    <location>
        <begin position="1"/>
        <end position="23"/>
    </location>
</feature>
<dbReference type="InterPro" id="IPR023213">
    <property type="entry name" value="CAT-like_dom_sf"/>
</dbReference>
<keyword evidence="3" id="KW-1185">Reference proteome</keyword>
<accession>A0A2B4RX48</accession>
<comment type="caution">
    <text evidence="2">The sequence shown here is derived from an EMBL/GenBank/DDBJ whole genome shotgun (WGS) entry which is preliminary data.</text>
</comment>
<proteinExistence type="predicted"/>
<dbReference type="SUPFAM" id="SSF52777">
    <property type="entry name" value="CoA-dependent acyltransferases"/>
    <property type="match status" value="2"/>
</dbReference>
<evidence type="ECO:0000256" key="1">
    <source>
        <dbReference type="SAM" id="MobiDB-lite"/>
    </source>
</evidence>
<dbReference type="Gene3D" id="3.30.559.30">
    <property type="entry name" value="Nonribosomal peptide synthetase, condensation domain"/>
    <property type="match status" value="1"/>
</dbReference>
<dbReference type="InterPro" id="IPR010828">
    <property type="entry name" value="Atf2/Sli1-like"/>
</dbReference>
<evidence type="ECO:0000313" key="2">
    <source>
        <dbReference type="EMBL" id="PFX23034.1"/>
    </source>
</evidence>
<dbReference type="Pfam" id="PF07247">
    <property type="entry name" value="AATase"/>
    <property type="match status" value="1"/>
</dbReference>
<sequence>MTHFLCPLKSDNRKNSDGAHKKFPSVKNKVEGLRALNIAKYPVKQNDFMAKSTHSRPLGMTERVLLDREKINNWGTVTSVLLLDSHEELNQDHLRKALGLLPKRFPLLRMQINESGAEPCFEEMENPETVDFRVLDEIMADEWEKGFEEEADGPPFILETGPLWRVGLLRESFREDKYNNALLFTFQHTICDALSVFQLQQKLVEFLAALHNGDEFEVKSLPLRPPLESLLSNRGEPSTGEKVLISSFFALQRAKTFFVKPNNLYLSVYPPVADSNPSVKKKTCLLGRSLSEEDTKLLIKNCKANKCTVHGAITASTHQAIARILRVKKHDLQTPVSIDSAYTVSLRKECQPKVETFEFGAYMTASALSISVPLAYPDDKDGFWEFARTCTREVHSQLDSGKHLNLLKLYYCAGSKAYCNLHNYEHNEGRRSQVITITNCGALQTSQGGECPFKFAGMYFGLRGERLGHVFGNNILTVDGKLYWAVEYFPHVTTKAQAEDYITSSMQILKDICAQ</sequence>
<dbReference type="OrthoDB" id="6345137at2759"/>
<dbReference type="InterPro" id="IPR052058">
    <property type="entry name" value="Alcohol_O-acetyltransferase"/>
</dbReference>
<dbReference type="AlphaFoldDB" id="A0A2B4RX48"/>
<protein>
    <recommendedName>
        <fullName evidence="4">Alcohol acetyltransferase</fullName>
    </recommendedName>
</protein>
<evidence type="ECO:0000313" key="3">
    <source>
        <dbReference type="Proteomes" id="UP000225706"/>
    </source>
</evidence>
<dbReference type="PANTHER" id="PTHR28037">
    <property type="entry name" value="ALCOHOL O-ACETYLTRANSFERASE 1-RELATED"/>
    <property type="match status" value="1"/>
</dbReference>
<evidence type="ECO:0008006" key="4">
    <source>
        <dbReference type="Google" id="ProtNLM"/>
    </source>
</evidence>
<organism evidence="2 3">
    <name type="scientific">Stylophora pistillata</name>
    <name type="common">Smooth cauliflower coral</name>
    <dbReference type="NCBI Taxonomy" id="50429"/>
    <lineage>
        <taxon>Eukaryota</taxon>
        <taxon>Metazoa</taxon>
        <taxon>Cnidaria</taxon>
        <taxon>Anthozoa</taxon>
        <taxon>Hexacorallia</taxon>
        <taxon>Scleractinia</taxon>
        <taxon>Astrocoeniina</taxon>
        <taxon>Pocilloporidae</taxon>
        <taxon>Stylophora</taxon>
    </lineage>
</organism>
<dbReference type="Proteomes" id="UP000225706">
    <property type="component" value="Unassembled WGS sequence"/>
</dbReference>
<reference evidence="3" key="1">
    <citation type="journal article" date="2017" name="bioRxiv">
        <title>Comparative analysis of the genomes of Stylophora pistillata and Acropora digitifera provides evidence for extensive differences between species of corals.</title>
        <authorList>
            <person name="Voolstra C.R."/>
            <person name="Li Y."/>
            <person name="Liew Y.J."/>
            <person name="Baumgarten S."/>
            <person name="Zoccola D."/>
            <person name="Flot J.-F."/>
            <person name="Tambutte S."/>
            <person name="Allemand D."/>
            <person name="Aranda M."/>
        </authorList>
    </citation>
    <scope>NUCLEOTIDE SEQUENCE [LARGE SCALE GENOMIC DNA]</scope>
</reference>
<feature type="compositionally biased region" description="Basic and acidic residues" evidence="1">
    <location>
        <begin position="10"/>
        <end position="20"/>
    </location>
</feature>
<dbReference type="Gene3D" id="3.30.559.10">
    <property type="entry name" value="Chloramphenicol acetyltransferase-like domain"/>
    <property type="match status" value="1"/>
</dbReference>
<name>A0A2B4RX48_STYPI</name>
<dbReference type="PANTHER" id="PTHR28037:SF1">
    <property type="entry name" value="ALCOHOL O-ACETYLTRANSFERASE 1-RELATED"/>
    <property type="match status" value="1"/>
</dbReference>
<gene>
    <name evidence="2" type="ORF">AWC38_SpisGene12443</name>
</gene>